<evidence type="ECO:0000256" key="1">
    <source>
        <dbReference type="SAM" id="MobiDB-lite"/>
    </source>
</evidence>
<gene>
    <name evidence="2" type="ORF">XYLVIOL_LOCUS6308</name>
</gene>
<evidence type="ECO:0000313" key="2">
    <source>
        <dbReference type="EMBL" id="CAL7943815.1"/>
    </source>
</evidence>
<reference evidence="2 3" key="1">
    <citation type="submission" date="2024-08" db="EMBL/GenBank/DDBJ databases">
        <authorList>
            <person name="Will J Nash"/>
            <person name="Angela Man"/>
            <person name="Seanna McTaggart"/>
            <person name="Kendall Baker"/>
            <person name="Tom Barker"/>
            <person name="Leah Catchpole"/>
            <person name="Alex Durrant"/>
            <person name="Karim Gharbi"/>
            <person name="Naomi Irish"/>
            <person name="Gemy Kaithakottil"/>
            <person name="Debby Ku"/>
            <person name="Aaliyah Providence"/>
            <person name="Felix Shaw"/>
            <person name="David Swarbreck"/>
            <person name="Chris Watkins"/>
            <person name="Ann M. McCartney"/>
            <person name="Giulio Formenti"/>
            <person name="Alice Mouton"/>
            <person name="Noel Vella"/>
            <person name="Bjorn M von Reumont"/>
            <person name="Adriana Vella"/>
            <person name="Wilfried Haerty"/>
        </authorList>
    </citation>
    <scope>NUCLEOTIDE SEQUENCE [LARGE SCALE GENOMIC DNA]</scope>
</reference>
<dbReference type="Proteomes" id="UP001642520">
    <property type="component" value="Unassembled WGS sequence"/>
</dbReference>
<feature type="region of interest" description="Disordered" evidence="1">
    <location>
        <begin position="99"/>
        <end position="131"/>
    </location>
</feature>
<evidence type="ECO:0000313" key="3">
    <source>
        <dbReference type="Proteomes" id="UP001642520"/>
    </source>
</evidence>
<keyword evidence="3" id="KW-1185">Reference proteome</keyword>
<proteinExistence type="predicted"/>
<organism evidence="2 3">
    <name type="scientific">Xylocopa violacea</name>
    <name type="common">Violet carpenter bee</name>
    <name type="synonym">Apis violacea</name>
    <dbReference type="NCBI Taxonomy" id="135666"/>
    <lineage>
        <taxon>Eukaryota</taxon>
        <taxon>Metazoa</taxon>
        <taxon>Ecdysozoa</taxon>
        <taxon>Arthropoda</taxon>
        <taxon>Hexapoda</taxon>
        <taxon>Insecta</taxon>
        <taxon>Pterygota</taxon>
        <taxon>Neoptera</taxon>
        <taxon>Endopterygota</taxon>
        <taxon>Hymenoptera</taxon>
        <taxon>Apocrita</taxon>
        <taxon>Aculeata</taxon>
        <taxon>Apoidea</taxon>
        <taxon>Anthophila</taxon>
        <taxon>Apidae</taxon>
        <taxon>Xylocopa</taxon>
        <taxon>Xylocopa</taxon>
    </lineage>
</organism>
<comment type="caution">
    <text evidence="2">The sequence shown here is derived from an EMBL/GenBank/DDBJ whole genome shotgun (WGS) entry which is preliminary data.</text>
</comment>
<sequence length="153" mass="16864">MVPASTIGVRRFPPSQEGCKWSCKSFKIQGEVQDEVQGEQCSSIQCLPTHLQYAFRYDFIDFDGCCSSKVQSTLEGVTSTAPPDGRTTVTCYLNFYLNSSDARGQPTNRRVDPGASPDPHSEQPSDSNARSYLVHRISSAVSTKTAFQRQLST</sequence>
<name>A0ABP1NX63_XYLVO</name>
<protein>
    <submittedName>
        <fullName evidence="2">Uncharacterized protein</fullName>
    </submittedName>
</protein>
<feature type="compositionally biased region" description="Polar residues" evidence="1">
    <location>
        <begin position="99"/>
        <end position="108"/>
    </location>
</feature>
<accession>A0ABP1NX63</accession>
<dbReference type="EMBL" id="CAXAJV020001293">
    <property type="protein sequence ID" value="CAL7943815.1"/>
    <property type="molecule type" value="Genomic_DNA"/>
</dbReference>